<name>A0A1G9PFJ5_9BACI</name>
<feature type="transmembrane region" description="Helical" evidence="1">
    <location>
        <begin position="38"/>
        <end position="57"/>
    </location>
</feature>
<evidence type="ECO:0000313" key="2">
    <source>
        <dbReference type="EMBL" id="SDL96915.1"/>
    </source>
</evidence>
<feature type="transmembrane region" description="Helical" evidence="1">
    <location>
        <begin position="12"/>
        <end position="32"/>
    </location>
</feature>
<gene>
    <name evidence="2" type="ORF">SAMN05216244_1389</name>
</gene>
<keyword evidence="1" id="KW-0812">Transmembrane</keyword>
<evidence type="ECO:0000256" key="1">
    <source>
        <dbReference type="SAM" id="Phobius"/>
    </source>
</evidence>
<dbReference type="Proteomes" id="UP000182347">
    <property type="component" value="Unassembled WGS sequence"/>
</dbReference>
<keyword evidence="3" id="KW-1185">Reference proteome</keyword>
<keyword evidence="1" id="KW-0472">Membrane</keyword>
<feature type="transmembrane region" description="Helical" evidence="1">
    <location>
        <begin position="64"/>
        <end position="84"/>
    </location>
</feature>
<keyword evidence="1" id="KW-1133">Transmembrane helix</keyword>
<sequence length="85" mass="9852">MLFKLLSTPFKIMTIILITAVIMIFCLSLWSWHYQNPFAITNWIIVALFLVNGIHVFNKKRSWGIWLIAGAIIIAAISWVQTLYL</sequence>
<proteinExistence type="predicted"/>
<evidence type="ECO:0000313" key="3">
    <source>
        <dbReference type="Proteomes" id="UP000182347"/>
    </source>
</evidence>
<reference evidence="3" key="1">
    <citation type="submission" date="2016-10" db="EMBL/GenBank/DDBJ databases">
        <authorList>
            <person name="Varghese N."/>
            <person name="Submissions S."/>
        </authorList>
    </citation>
    <scope>NUCLEOTIDE SEQUENCE [LARGE SCALE GENOMIC DNA]</scope>
    <source>
        <strain evidence="3">CGMCC 1.6199</strain>
    </source>
</reference>
<accession>A0A1G9PFJ5</accession>
<dbReference type="EMBL" id="FNHF01000001">
    <property type="protein sequence ID" value="SDL96915.1"/>
    <property type="molecule type" value="Genomic_DNA"/>
</dbReference>
<organism evidence="2 3">
    <name type="scientific">Sediminibacillus halophilus</name>
    <dbReference type="NCBI Taxonomy" id="482461"/>
    <lineage>
        <taxon>Bacteria</taxon>
        <taxon>Bacillati</taxon>
        <taxon>Bacillota</taxon>
        <taxon>Bacilli</taxon>
        <taxon>Bacillales</taxon>
        <taxon>Bacillaceae</taxon>
        <taxon>Sediminibacillus</taxon>
    </lineage>
</organism>
<dbReference type="AlphaFoldDB" id="A0A1G9PFJ5"/>
<protein>
    <submittedName>
        <fullName evidence="2">Uncharacterized protein</fullName>
    </submittedName>
</protein>